<dbReference type="PANTHER" id="PTHR46300:SF7">
    <property type="entry name" value="P450, PUTATIVE (EUROFUNG)-RELATED"/>
    <property type="match status" value="1"/>
</dbReference>
<evidence type="ECO:0000256" key="7">
    <source>
        <dbReference type="ARBA" id="ARBA00023033"/>
    </source>
</evidence>
<comment type="caution">
    <text evidence="11">The sequence shown here is derived from an EMBL/GenBank/DDBJ whole genome shotgun (WGS) entry which is preliminary data.</text>
</comment>
<keyword evidence="4 8" id="KW-0479">Metal-binding</keyword>
<evidence type="ECO:0000256" key="8">
    <source>
        <dbReference type="PIRSR" id="PIRSR602401-1"/>
    </source>
</evidence>
<evidence type="ECO:0000256" key="4">
    <source>
        <dbReference type="ARBA" id="ARBA00022723"/>
    </source>
</evidence>
<dbReference type="GO" id="GO:0016705">
    <property type="term" value="F:oxidoreductase activity, acting on paired donors, with incorporation or reduction of molecular oxygen"/>
    <property type="evidence" value="ECO:0007669"/>
    <property type="project" value="InterPro"/>
</dbReference>
<comment type="cofactor">
    <cofactor evidence="1 8">
        <name>heme</name>
        <dbReference type="ChEBI" id="CHEBI:30413"/>
    </cofactor>
</comment>
<sequence length="540" mass="61973">MSVSIYVALIFGGCITYIAFQHLIKIQRRPPGPRPFPLIGNVRDFPRQDVPEYQHWLQHKDLYGPVSSVTLFGTTLVIIHDKKAAQDVLEKASMKTSGRPSMTFANKLCGYERIVLCQGYNRTFRQYRKMLHQELGTKASATQFHEAQEIEVNRQLVRVLNEPDKWLAHLKTTAAATVLKMTYGYDVEPQGPDALVDLIEKMMTEFSLAAVPFAWLVDLIPMLQYLPESLPGASFKKVARRWRESIVASAEIPYRFVQRQMATDNYRQSYVSRLLHKLKQDSGGNNSVDMEDEEAIKWTAASLYGAAADTTVITLTTFNLAMVLFPEVQLKAQREIDSEIGNKRFPSFEDRDRLPYVDAVVKETLRWWPIAPMGFPHTADEDIQYDNIYIPRGSYILPAVWWFLHDPVVYSEPDKFDPERFLSPRNEPDPSTEAFGYGRRICPGRFFADSSLYLNIVKSLTAFNIEKATNQNGEEITVDVKPKPGILSYPTEFQYKISPRSQLHVDLIRRLDVDLARQEGDAQLLETMDDWRKSTKRQDI</sequence>
<keyword evidence="10" id="KW-0812">Transmembrane</keyword>
<keyword evidence="10" id="KW-1133">Transmembrane helix</keyword>
<proteinExistence type="inferred from homology"/>
<dbReference type="InterPro" id="IPR017972">
    <property type="entry name" value="Cyt_P450_CS"/>
</dbReference>
<keyword evidence="3 8" id="KW-0349">Heme</keyword>
<dbReference type="AlphaFoldDB" id="A0A8H5X511"/>
<keyword evidence="6 8" id="KW-0408">Iron</keyword>
<evidence type="ECO:0000256" key="1">
    <source>
        <dbReference type="ARBA" id="ARBA00001971"/>
    </source>
</evidence>
<keyword evidence="7 9" id="KW-0503">Monooxygenase</keyword>
<evidence type="ECO:0000256" key="5">
    <source>
        <dbReference type="ARBA" id="ARBA00023002"/>
    </source>
</evidence>
<dbReference type="PRINTS" id="PR00385">
    <property type="entry name" value="P450"/>
</dbReference>
<evidence type="ECO:0008006" key="13">
    <source>
        <dbReference type="Google" id="ProtNLM"/>
    </source>
</evidence>
<protein>
    <recommendedName>
        <fullName evidence="13">O-methylsterigmatocystin oxidoreductase</fullName>
    </recommendedName>
</protein>
<dbReference type="Gene3D" id="1.10.630.10">
    <property type="entry name" value="Cytochrome P450"/>
    <property type="match status" value="1"/>
</dbReference>
<accession>A0A8H5X511</accession>
<name>A0A8H5X511_FUSHE</name>
<dbReference type="GO" id="GO:0005506">
    <property type="term" value="F:iron ion binding"/>
    <property type="evidence" value="ECO:0007669"/>
    <property type="project" value="InterPro"/>
</dbReference>
<feature type="binding site" description="axial binding residue" evidence="8">
    <location>
        <position position="442"/>
    </location>
    <ligand>
        <name>heme</name>
        <dbReference type="ChEBI" id="CHEBI:30413"/>
    </ligand>
    <ligandPart>
        <name>Fe</name>
        <dbReference type="ChEBI" id="CHEBI:18248"/>
    </ligandPart>
</feature>
<dbReference type="PANTHER" id="PTHR46300">
    <property type="entry name" value="P450, PUTATIVE (EUROFUNG)-RELATED-RELATED"/>
    <property type="match status" value="1"/>
</dbReference>
<keyword evidence="5 9" id="KW-0560">Oxidoreductase</keyword>
<dbReference type="InterPro" id="IPR001128">
    <property type="entry name" value="Cyt_P450"/>
</dbReference>
<dbReference type="InterPro" id="IPR002401">
    <property type="entry name" value="Cyt_P450_E_grp-I"/>
</dbReference>
<reference evidence="11 12" key="1">
    <citation type="submission" date="2020-05" db="EMBL/GenBank/DDBJ databases">
        <title>Identification and distribution of gene clusters putatively required for synthesis of sphingolipid metabolism inhibitors in phylogenetically diverse species of the filamentous fungus Fusarium.</title>
        <authorList>
            <person name="Kim H.-S."/>
            <person name="Busman M."/>
            <person name="Brown D.W."/>
            <person name="Divon H."/>
            <person name="Uhlig S."/>
            <person name="Proctor R.H."/>
        </authorList>
    </citation>
    <scope>NUCLEOTIDE SEQUENCE [LARGE SCALE GENOMIC DNA]</scope>
    <source>
        <strain evidence="11 12">NRRL 20693</strain>
    </source>
</reference>
<keyword evidence="10" id="KW-0472">Membrane</keyword>
<feature type="transmembrane region" description="Helical" evidence="10">
    <location>
        <begin position="6"/>
        <end position="24"/>
    </location>
</feature>
<organism evidence="11 12">
    <name type="scientific">Fusarium heterosporum</name>
    <dbReference type="NCBI Taxonomy" id="42747"/>
    <lineage>
        <taxon>Eukaryota</taxon>
        <taxon>Fungi</taxon>
        <taxon>Dikarya</taxon>
        <taxon>Ascomycota</taxon>
        <taxon>Pezizomycotina</taxon>
        <taxon>Sordariomycetes</taxon>
        <taxon>Hypocreomycetidae</taxon>
        <taxon>Hypocreales</taxon>
        <taxon>Nectriaceae</taxon>
        <taxon>Fusarium</taxon>
        <taxon>Fusarium heterosporum species complex</taxon>
    </lineage>
</organism>
<evidence type="ECO:0000256" key="3">
    <source>
        <dbReference type="ARBA" id="ARBA00022617"/>
    </source>
</evidence>
<gene>
    <name evidence="11" type="ORF">FHETE_18</name>
</gene>
<dbReference type="Proteomes" id="UP000567885">
    <property type="component" value="Unassembled WGS sequence"/>
</dbReference>
<dbReference type="GO" id="GO:0020037">
    <property type="term" value="F:heme binding"/>
    <property type="evidence" value="ECO:0007669"/>
    <property type="project" value="InterPro"/>
</dbReference>
<dbReference type="InterPro" id="IPR036396">
    <property type="entry name" value="Cyt_P450_sf"/>
</dbReference>
<evidence type="ECO:0000256" key="6">
    <source>
        <dbReference type="ARBA" id="ARBA00023004"/>
    </source>
</evidence>
<dbReference type="PRINTS" id="PR00463">
    <property type="entry name" value="EP450I"/>
</dbReference>
<dbReference type="PROSITE" id="PS00086">
    <property type="entry name" value="CYTOCHROME_P450"/>
    <property type="match status" value="1"/>
</dbReference>
<evidence type="ECO:0000313" key="11">
    <source>
        <dbReference type="EMBL" id="KAF5681229.1"/>
    </source>
</evidence>
<comment type="similarity">
    <text evidence="2 9">Belongs to the cytochrome P450 family.</text>
</comment>
<dbReference type="GO" id="GO:0004497">
    <property type="term" value="F:monooxygenase activity"/>
    <property type="evidence" value="ECO:0007669"/>
    <property type="project" value="UniProtKB-KW"/>
</dbReference>
<dbReference type="InterPro" id="IPR050364">
    <property type="entry name" value="Cytochrome_P450_fung"/>
</dbReference>
<evidence type="ECO:0000256" key="9">
    <source>
        <dbReference type="RuleBase" id="RU000461"/>
    </source>
</evidence>
<keyword evidence="12" id="KW-1185">Reference proteome</keyword>
<dbReference type="SUPFAM" id="SSF48264">
    <property type="entry name" value="Cytochrome P450"/>
    <property type="match status" value="1"/>
</dbReference>
<dbReference type="OrthoDB" id="2789670at2759"/>
<dbReference type="Pfam" id="PF00067">
    <property type="entry name" value="p450"/>
    <property type="match status" value="1"/>
</dbReference>
<evidence type="ECO:0000256" key="2">
    <source>
        <dbReference type="ARBA" id="ARBA00010617"/>
    </source>
</evidence>
<dbReference type="CDD" id="cd11065">
    <property type="entry name" value="CYP64-like"/>
    <property type="match status" value="1"/>
</dbReference>
<evidence type="ECO:0000313" key="12">
    <source>
        <dbReference type="Proteomes" id="UP000567885"/>
    </source>
</evidence>
<evidence type="ECO:0000256" key="10">
    <source>
        <dbReference type="SAM" id="Phobius"/>
    </source>
</evidence>
<dbReference type="EMBL" id="JAAGWQ010000001">
    <property type="protein sequence ID" value="KAF5681229.1"/>
    <property type="molecule type" value="Genomic_DNA"/>
</dbReference>